<organism evidence="6 7">
    <name type="scientific">Brevibacillus reuszeri</name>
    <dbReference type="NCBI Taxonomy" id="54915"/>
    <lineage>
        <taxon>Bacteria</taxon>
        <taxon>Bacillati</taxon>
        <taxon>Bacillota</taxon>
        <taxon>Bacilli</taxon>
        <taxon>Bacillales</taxon>
        <taxon>Paenibacillaceae</taxon>
        <taxon>Brevibacillus</taxon>
    </lineage>
</organism>
<evidence type="ECO:0000313" key="7">
    <source>
        <dbReference type="Proteomes" id="UP000036834"/>
    </source>
</evidence>
<dbReference type="CDD" id="cd03221">
    <property type="entry name" value="ABCF_EF-3"/>
    <property type="match status" value="2"/>
</dbReference>
<dbReference type="AlphaFoldDB" id="A0A0K9Z0J6"/>
<dbReference type="GO" id="GO:0003676">
    <property type="term" value="F:nucleic acid binding"/>
    <property type="evidence" value="ECO:0007669"/>
    <property type="project" value="UniProtKB-ARBA"/>
</dbReference>
<dbReference type="OrthoDB" id="9762369at2"/>
<keyword evidence="3 6" id="KW-0067">ATP-binding</keyword>
<dbReference type="PROSITE" id="PS00211">
    <property type="entry name" value="ABC_TRANSPORTER_1"/>
    <property type="match status" value="2"/>
</dbReference>
<comment type="caution">
    <text evidence="6">The sequence shown here is derived from an EMBL/GenBank/DDBJ whole genome shotgun (WGS) entry which is preliminary data.</text>
</comment>
<evidence type="ECO:0000313" key="6">
    <source>
        <dbReference type="EMBL" id="KNB74441.1"/>
    </source>
</evidence>
<keyword evidence="8" id="KW-1185">Reference proteome</keyword>
<proteinExistence type="predicted"/>
<dbReference type="Proteomes" id="UP000319578">
    <property type="component" value="Unassembled WGS sequence"/>
</dbReference>
<dbReference type="RefSeq" id="WP_049736685.1">
    <property type="nucleotide sequence ID" value="NZ_BJON01000006.1"/>
</dbReference>
<dbReference type="InterPro" id="IPR003593">
    <property type="entry name" value="AAA+_ATPase"/>
</dbReference>
<evidence type="ECO:0000313" key="8">
    <source>
        <dbReference type="Proteomes" id="UP000319578"/>
    </source>
</evidence>
<dbReference type="FunFam" id="3.40.50.300:FF:000309">
    <property type="entry name" value="ABC transporter ATP-binding protein"/>
    <property type="match status" value="1"/>
</dbReference>
<reference evidence="7" key="1">
    <citation type="submission" date="2015-07" db="EMBL/GenBank/DDBJ databases">
        <title>Genome sequencing project for genomic taxonomy and phylogenomics of Bacillus-like bacteria.</title>
        <authorList>
            <person name="Liu B."/>
            <person name="Wang J."/>
            <person name="Zhu Y."/>
            <person name="Liu G."/>
            <person name="Chen Q."/>
            <person name="Chen Z."/>
            <person name="Lan J."/>
            <person name="Che J."/>
            <person name="Ge C."/>
            <person name="Shi H."/>
            <person name="Pan Z."/>
            <person name="Liu X."/>
        </authorList>
    </citation>
    <scope>NUCLEOTIDE SEQUENCE [LARGE SCALE GENOMIC DNA]</scope>
    <source>
        <strain evidence="7">DSM 9887</strain>
    </source>
</reference>
<dbReference type="SMART" id="SM00382">
    <property type="entry name" value="AAA"/>
    <property type="match status" value="2"/>
</dbReference>
<dbReference type="InterPro" id="IPR051309">
    <property type="entry name" value="ABCF_ATPase"/>
</dbReference>
<evidence type="ECO:0000259" key="4">
    <source>
        <dbReference type="PROSITE" id="PS50893"/>
    </source>
</evidence>
<dbReference type="EMBL" id="LGIQ01000002">
    <property type="protein sequence ID" value="KNB74441.1"/>
    <property type="molecule type" value="Genomic_DNA"/>
</dbReference>
<dbReference type="STRING" id="54915.ADS79_01750"/>
<keyword evidence="1" id="KW-0677">Repeat</keyword>
<dbReference type="PROSITE" id="PS50893">
    <property type="entry name" value="ABC_TRANSPORTER_2"/>
    <property type="match status" value="2"/>
</dbReference>
<dbReference type="PATRIC" id="fig|54915.3.peg.5504"/>
<gene>
    <name evidence="5" type="primary">ydiF</name>
    <name evidence="6" type="ORF">ADS79_01750</name>
    <name evidence="5" type="ORF">BRE01_16450</name>
</gene>
<dbReference type="InterPro" id="IPR027417">
    <property type="entry name" value="P-loop_NTPase"/>
</dbReference>
<accession>A0A0K9Z0J6</accession>
<evidence type="ECO:0000256" key="3">
    <source>
        <dbReference type="ARBA" id="ARBA00022840"/>
    </source>
</evidence>
<dbReference type="SUPFAM" id="SSF52540">
    <property type="entry name" value="P-loop containing nucleoside triphosphate hydrolases"/>
    <property type="match status" value="2"/>
</dbReference>
<dbReference type="InterPro" id="IPR003439">
    <property type="entry name" value="ABC_transporter-like_ATP-bd"/>
</dbReference>
<reference evidence="5 8" key="3">
    <citation type="submission" date="2019-06" db="EMBL/GenBank/DDBJ databases">
        <title>Whole genome shotgun sequence of Brevibacillus reuszeri NBRC 15719.</title>
        <authorList>
            <person name="Hosoyama A."/>
            <person name="Uohara A."/>
            <person name="Ohji S."/>
            <person name="Ichikawa N."/>
        </authorList>
    </citation>
    <scope>NUCLEOTIDE SEQUENCE [LARGE SCALE GENOMIC DNA]</scope>
    <source>
        <strain evidence="5 8">NBRC 15719</strain>
    </source>
</reference>
<evidence type="ECO:0000256" key="2">
    <source>
        <dbReference type="ARBA" id="ARBA00022741"/>
    </source>
</evidence>
<keyword evidence="2" id="KW-0547">Nucleotide-binding</keyword>
<dbReference type="InterPro" id="IPR017871">
    <property type="entry name" value="ABC_transporter-like_CS"/>
</dbReference>
<dbReference type="PANTHER" id="PTHR42855:SF2">
    <property type="entry name" value="DRUG RESISTANCE ABC TRANSPORTER,ATP-BINDING PROTEIN"/>
    <property type="match status" value="1"/>
</dbReference>
<feature type="domain" description="ABC transporter" evidence="4">
    <location>
        <begin position="332"/>
        <end position="547"/>
    </location>
</feature>
<protein>
    <submittedName>
        <fullName evidence="5">ABC transporter ATP-binding protein YdiF</fullName>
    </submittedName>
    <submittedName>
        <fullName evidence="6">Multidrug ABC transporter ATP-binding protein</fullName>
    </submittedName>
</protein>
<dbReference type="FunFam" id="3.40.50.300:FF:000011">
    <property type="entry name" value="Putative ABC transporter ATP-binding component"/>
    <property type="match status" value="1"/>
</dbReference>
<dbReference type="PANTHER" id="PTHR42855">
    <property type="entry name" value="ABC TRANSPORTER ATP-BINDING SUBUNIT"/>
    <property type="match status" value="1"/>
</dbReference>
<evidence type="ECO:0000313" key="5">
    <source>
        <dbReference type="EMBL" id="GED67943.1"/>
    </source>
</evidence>
<dbReference type="Pfam" id="PF00005">
    <property type="entry name" value="ABC_tran"/>
    <property type="match status" value="2"/>
</dbReference>
<dbReference type="Proteomes" id="UP000036834">
    <property type="component" value="Unassembled WGS sequence"/>
</dbReference>
<name>A0A0K9Z0J6_9BACL</name>
<feature type="domain" description="ABC transporter" evidence="4">
    <location>
        <begin position="3"/>
        <end position="262"/>
    </location>
</feature>
<sequence length="547" mass="61583">MLLQLNGISKSYGGTPILSGVSMKIERGERIGLIGVNGAGKSTLLQIIAGDLSYDQGDIYLAKGAKMGYLRQNSGLCLEKSMKDELLSVFKDMLQTEKELRELEEQMGDPALMEDKRIYEALLSRYATKADWFLEHGGYEIESKIRGVLHGMGLGNISQDTRIDRLSGGQKTRLALAKLLLAESDLLVLDEPTNHLDFTALAWLEEYLRAYAGAILVVSHDRYFLDGLVTSLYEVERAQVQRYKGNYSSYLREKERNRELHVKKYAMQQEQIAKMEEYVERHIVRATSAKSAKNKRKQLERLERFDKPLGDLQRTKLSLGVGKASHKDVLQVRNAAIGYENGSEYKSLLENISFQLSRGEKVALIGPNGIGKSTLLKSIIGEVIPGSGEIIWGKEVKIGYYDQEQASLQPHTTILNEVWSQFPLLEESKIRRVLGNFLFSGEDVFKKIASLSGGEKARVALAKLVLAEANVMVLDEPTNHLDLSSKEGLESALSHYEGTLLFISHDRYFLNKLADKIVELHANCAKVYEGNYEDYMEAKKQEQLFRQ</sequence>
<dbReference type="EMBL" id="BJON01000006">
    <property type="protein sequence ID" value="GED67943.1"/>
    <property type="molecule type" value="Genomic_DNA"/>
</dbReference>
<evidence type="ECO:0000256" key="1">
    <source>
        <dbReference type="ARBA" id="ARBA00022737"/>
    </source>
</evidence>
<reference evidence="6" key="2">
    <citation type="submission" date="2015-07" db="EMBL/GenBank/DDBJ databases">
        <title>MeaNS - Measles Nucleotide Surveillance Program.</title>
        <authorList>
            <person name="Tran T."/>
            <person name="Druce J."/>
        </authorList>
    </citation>
    <scope>NUCLEOTIDE SEQUENCE</scope>
    <source>
        <strain evidence="6">DSM 9887</strain>
    </source>
</reference>
<dbReference type="Gene3D" id="3.40.50.300">
    <property type="entry name" value="P-loop containing nucleotide triphosphate hydrolases"/>
    <property type="match status" value="2"/>
</dbReference>
<dbReference type="InterPro" id="IPR032781">
    <property type="entry name" value="ABC_tran_Xtn"/>
</dbReference>
<dbReference type="GO" id="GO:0005524">
    <property type="term" value="F:ATP binding"/>
    <property type="evidence" value="ECO:0007669"/>
    <property type="project" value="UniProtKB-KW"/>
</dbReference>
<dbReference type="Pfam" id="PF12848">
    <property type="entry name" value="ABC_tran_Xtn"/>
    <property type="match status" value="1"/>
</dbReference>
<dbReference type="GO" id="GO:0016887">
    <property type="term" value="F:ATP hydrolysis activity"/>
    <property type="evidence" value="ECO:0007669"/>
    <property type="project" value="InterPro"/>
</dbReference>